<keyword evidence="3" id="KW-1185">Reference proteome</keyword>
<dbReference type="Gene3D" id="3.40.1690.10">
    <property type="entry name" value="secretion proteins EscU"/>
    <property type="match status" value="1"/>
</dbReference>
<feature type="transmembrane region" description="Helical" evidence="1">
    <location>
        <begin position="87"/>
        <end position="113"/>
    </location>
</feature>
<dbReference type="AlphaFoldDB" id="A0A5C6WZ67"/>
<gene>
    <name evidence="2" type="ORF">FRC98_18145</name>
</gene>
<feature type="transmembrane region" description="Helical" evidence="1">
    <location>
        <begin position="28"/>
        <end position="49"/>
    </location>
</feature>
<dbReference type="Pfam" id="PF01312">
    <property type="entry name" value="Bac_export_2"/>
    <property type="match status" value="1"/>
</dbReference>
<accession>A0A5C6WZ67</accession>
<keyword evidence="1" id="KW-0812">Transmembrane</keyword>
<evidence type="ECO:0000313" key="2">
    <source>
        <dbReference type="EMBL" id="TXD34754.1"/>
    </source>
</evidence>
<dbReference type="InterPro" id="IPR006135">
    <property type="entry name" value="T3SS_substrate_exporter"/>
</dbReference>
<evidence type="ECO:0000313" key="3">
    <source>
        <dbReference type="Proteomes" id="UP000321412"/>
    </source>
</evidence>
<sequence length="356" mass="38486">MSEKTEEPTPKKLRDARKDGKVAKSQEFTGVAVMLIALATLTLTLPLIALELAGLSARAIELATRHDLDVTHIGPLLWEALQSMARALAPVLGAAFVAAALATYLQVGAMLVIKPLIPDPQRLDPIQGAKKLVSKDRVVELIKNLLKLSLMGFVGYGILGDWLPPVSRAPGGSLLGALSALSKATFELTTHLVAGLVVFGICDLLLQRYNFTKGLRMAKHEIKREHKESEGDGQLKGKRKQLHRELTAGNGLARVRDADAVVVNPTHVAVAISYDQNAMRAPTIVACGRGVTAQVIKRAAYRHNIPVVQNVSLARALVELGEDTEIPEAFFEPVAEILRHVYSLRDAESHSHPGHP</sequence>
<dbReference type="PANTHER" id="PTHR30531">
    <property type="entry name" value="FLAGELLAR BIOSYNTHETIC PROTEIN FLHB"/>
    <property type="match status" value="1"/>
</dbReference>
<dbReference type="GO" id="GO:0009306">
    <property type="term" value="P:protein secretion"/>
    <property type="evidence" value="ECO:0007669"/>
    <property type="project" value="InterPro"/>
</dbReference>
<keyword evidence="1" id="KW-0472">Membrane</keyword>
<feature type="transmembrane region" description="Helical" evidence="1">
    <location>
        <begin position="184"/>
        <end position="206"/>
    </location>
</feature>
<protein>
    <submittedName>
        <fullName evidence="2">EscU/YscU/HrcU family type III secretion system export apparatus switch protein</fullName>
    </submittedName>
</protein>
<dbReference type="SUPFAM" id="SSF160544">
    <property type="entry name" value="EscU C-terminal domain-like"/>
    <property type="match status" value="1"/>
</dbReference>
<dbReference type="RefSeq" id="WP_146982844.1">
    <property type="nucleotide sequence ID" value="NZ_VOSM01000012.1"/>
</dbReference>
<reference evidence="2 3" key="1">
    <citation type="submission" date="2019-08" db="EMBL/GenBank/DDBJ databases">
        <title>Bradymonadales sp. TMQ4.</title>
        <authorList>
            <person name="Liang Q."/>
        </authorList>
    </citation>
    <scope>NUCLEOTIDE SEQUENCE [LARGE SCALE GENOMIC DNA]</scope>
    <source>
        <strain evidence="2 3">TMQ4</strain>
    </source>
</reference>
<proteinExistence type="predicted"/>
<dbReference type="PANTHER" id="PTHR30531:SF14">
    <property type="entry name" value="SURFACE PRESENTATION OF ANTIGENS PROTEIN SPAS"/>
    <property type="match status" value="1"/>
</dbReference>
<comment type="caution">
    <text evidence="2">The sequence shown here is derived from an EMBL/GenBank/DDBJ whole genome shotgun (WGS) entry which is preliminary data.</text>
</comment>
<dbReference type="GO" id="GO:0005886">
    <property type="term" value="C:plasma membrane"/>
    <property type="evidence" value="ECO:0007669"/>
    <property type="project" value="TreeGrafter"/>
</dbReference>
<dbReference type="Proteomes" id="UP000321412">
    <property type="component" value="Unassembled WGS sequence"/>
</dbReference>
<evidence type="ECO:0000256" key="1">
    <source>
        <dbReference type="SAM" id="Phobius"/>
    </source>
</evidence>
<name>A0A5C6WZ67_9DELT</name>
<organism evidence="2 3">
    <name type="scientific">Lujinxingia vulgaris</name>
    <dbReference type="NCBI Taxonomy" id="2600176"/>
    <lineage>
        <taxon>Bacteria</taxon>
        <taxon>Deltaproteobacteria</taxon>
        <taxon>Bradymonadales</taxon>
        <taxon>Lujinxingiaceae</taxon>
        <taxon>Lujinxingia</taxon>
    </lineage>
</organism>
<dbReference type="EMBL" id="VOSM01000012">
    <property type="protein sequence ID" value="TXD34754.1"/>
    <property type="molecule type" value="Genomic_DNA"/>
</dbReference>
<dbReference type="InterPro" id="IPR029025">
    <property type="entry name" value="T3SS_substrate_exporter_C"/>
</dbReference>
<dbReference type="PRINTS" id="PR00950">
    <property type="entry name" value="TYPE3IMSPROT"/>
</dbReference>
<feature type="transmembrane region" description="Helical" evidence="1">
    <location>
        <begin position="145"/>
        <end position="164"/>
    </location>
</feature>
<dbReference type="OrthoDB" id="9807950at2"/>
<keyword evidence="1" id="KW-1133">Transmembrane helix</keyword>